<feature type="domain" description="Cathepsin propeptide inhibitor" evidence="3">
    <location>
        <begin position="2"/>
        <end position="40"/>
    </location>
</feature>
<dbReference type="EMBL" id="LSMT01000826">
    <property type="protein sequence ID" value="PFX14171.1"/>
    <property type="molecule type" value="Genomic_DNA"/>
</dbReference>
<evidence type="ECO:0000313" key="5">
    <source>
        <dbReference type="Proteomes" id="UP000225706"/>
    </source>
</evidence>
<dbReference type="InterPro" id="IPR000668">
    <property type="entry name" value="Peptidase_C1A_C"/>
</dbReference>
<dbReference type="InterPro" id="IPR038765">
    <property type="entry name" value="Papain-like_cys_pep_sf"/>
</dbReference>
<evidence type="ECO:0000259" key="2">
    <source>
        <dbReference type="Pfam" id="PF00112"/>
    </source>
</evidence>
<dbReference type="STRING" id="50429.A0A2B4R955"/>
<organism evidence="4 5">
    <name type="scientific">Stylophora pistillata</name>
    <name type="common">Smooth cauliflower coral</name>
    <dbReference type="NCBI Taxonomy" id="50429"/>
    <lineage>
        <taxon>Eukaryota</taxon>
        <taxon>Metazoa</taxon>
        <taxon>Cnidaria</taxon>
        <taxon>Anthozoa</taxon>
        <taxon>Hexacorallia</taxon>
        <taxon>Scleractinia</taxon>
        <taxon>Astrocoeniina</taxon>
        <taxon>Pocilloporidae</taxon>
        <taxon>Stylophora</taxon>
    </lineage>
</organism>
<feature type="domain" description="Peptidase C1A papain C-terminal" evidence="2">
    <location>
        <begin position="81"/>
        <end position="133"/>
    </location>
</feature>
<dbReference type="GO" id="GO:0008234">
    <property type="term" value="F:cysteine-type peptidase activity"/>
    <property type="evidence" value="ECO:0007669"/>
    <property type="project" value="InterPro"/>
</dbReference>
<keyword evidence="5" id="KW-1185">Reference proteome</keyword>
<evidence type="ECO:0000313" key="4">
    <source>
        <dbReference type="EMBL" id="PFX14171.1"/>
    </source>
</evidence>
<feature type="non-terminal residue" evidence="4">
    <location>
        <position position="134"/>
    </location>
</feature>
<dbReference type="SUPFAM" id="SSF54001">
    <property type="entry name" value="Cysteine proteinases"/>
    <property type="match status" value="1"/>
</dbReference>
<name>A0A2B4R955_STYPI</name>
<dbReference type="AlphaFoldDB" id="A0A2B4R955"/>
<evidence type="ECO:0000259" key="3">
    <source>
        <dbReference type="Pfam" id="PF08246"/>
    </source>
</evidence>
<gene>
    <name evidence="4" type="primary">CTSO</name>
    <name evidence="4" type="ORF">AWC38_SpisGene21697</name>
</gene>
<dbReference type="InterPro" id="IPR013201">
    <property type="entry name" value="Prot_inhib_I29"/>
</dbReference>
<dbReference type="GO" id="GO:0006508">
    <property type="term" value="P:proteolysis"/>
    <property type="evidence" value="ECO:0007669"/>
    <property type="project" value="InterPro"/>
</dbReference>
<protein>
    <submittedName>
        <fullName evidence="4">Cathepsin O</fullName>
    </submittedName>
</protein>
<dbReference type="Proteomes" id="UP000225706">
    <property type="component" value="Unassembled WGS sequence"/>
</dbReference>
<dbReference type="InterPro" id="IPR013128">
    <property type="entry name" value="Peptidase_C1A"/>
</dbReference>
<dbReference type="OrthoDB" id="6071166at2759"/>
<comment type="similarity">
    <text evidence="1">Belongs to the peptidase C1 family.</text>
</comment>
<evidence type="ECO:0000256" key="1">
    <source>
        <dbReference type="ARBA" id="ARBA00008455"/>
    </source>
</evidence>
<dbReference type="Pfam" id="PF08246">
    <property type="entry name" value="Inhibitor_I29"/>
    <property type="match status" value="1"/>
</dbReference>
<sequence length="134" mass="15052">MSTFQQSLERHAKLNARELELNGTAVYGINQFSDWTPEEFRGFLKRGIQEDHVLFANDAMTPSGCCTLELNSSNTPPNRDWAFTATECVESQWAIHYNHQSTTDLSVQELISCSRSKGCSGGSTLLAFNWLQTK</sequence>
<dbReference type="Gene3D" id="1.10.287.2250">
    <property type="match status" value="1"/>
</dbReference>
<comment type="caution">
    <text evidence="4">The sequence shown here is derived from an EMBL/GenBank/DDBJ whole genome shotgun (WGS) entry which is preliminary data.</text>
</comment>
<proteinExistence type="inferred from homology"/>
<reference evidence="5" key="1">
    <citation type="journal article" date="2017" name="bioRxiv">
        <title>Comparative analysis of the genomes of Stylophora pistillata and Acropora digitifera provides evidence for extensive differences between species of corals.</title>
        <authorList>
            <person name="Voolstra C.R."/>
            <person name="Li Y."/>
            <person name="Liew Y.J."/>
            <person name="Baumgarten S."/>
            <person name="Zoccola D."/>
            <person name="Flot J.-F."/>
            <person name="Tambutte S."/>
            <person name="Allemand D."/>
            <person name="Aranda M."/>
        </authorList>
    </citation>
    <scope>NUCLEOTIDE SEQUENCE [LARGE SCALE GENOMIC DNA]</scope>
</reference>
<dbReference type="Pfam" id="PF00112">
    <property type="entry name" value="Peptidase_C1"/>
    <property type="match status" value="1"/>
</dbReference>
<dbReference type="Gene3D" id="3.90.70.10">
    <property type="entry name" value="Cysteine proteinases"/>
    <property type="match status" value="1"/>
</dbReference>
<dbReference type="PANTHER" id="PTHR12411">
    <property type="entry name" value="CYSTEINE PROTEASE FAMILY C1-RELATED"/>
    <property type="match status" value="1"/>
</dbReference>
<accession>A0A2B4R955</accession>